<organism evidence="5 6">
    <name type="scientific">Sphingomonas oleivorans</name>
    <dbReference type="NCBI Taxonomy" id="1735121"/>
    <lineage>
        <taxon>Bacteria</taxon>
        <taxon>Pseudomonadati</taxon>
        <taxon>Pseudomonadota</taxon>
        <taxon>Alphaproteobacteria</taxon>
        <taxon>Sphingomonadales</taxon>
        <taxon>Sphingomonadaceae</taxon>
        <taxon>Sphingomonas</taxon>
    </lineage>
</organism>
<sequence length="139" mass="15666">MKKSSPPSGQEDISLSARLQRGDLMSAACPSRDILRHLTSRWGVLVLISLQSGTHRFSDLRRKIGGVSERMLAQTLQALERDGMVHRRAYEVVPPHVEYRLTPLGAEAAGKVRELADWVELSLPQVMEKWHAARAERRC</sequence>
<keyword evidence="3" id="KW-0804">Transcription</keyword>
<evidence type="ECO:0000259" key="4">
    <source>
        <dbReference type="PROSITE" id="PS51118"/>
    </source>
</evidence>
<evidence type="ECO:0000256" key="3">
    <source>
        <dbReference type="ARBA" id="ARBA00023163"/>
    </source>
</evidence>
<dbReference type="GO" id="GO:0003677">
    <property type="term" value="F:DNA binding"/>
    <property type="evidence" value="ECO:0007669"/>
    <property type="project" value="UniProtKB-KW"/>
</dbReference>
<dbReference type="PANTHER" id="PTHR33204">
    <property type="entry name" value="TRANSCRIPTIONAL REGULATOR, MARR FAMILY"/>
    <property type="match status" value="1"/>
</dbReference>
<dbReference type="InterPro" id="IPR036390">
    <property type="entry name" value="WH_DNA-bd_sf"/>
</dbReference>
<evidence type="ECO:0000313" key="6">
    <source>
        <dbReference type="Proteomes" id="UP000244162"/>
    </source>
</evidence>
<dbReference type="PROSITE" id="PS51118">
    <property type="entry name" value="HTH_HXLR"/>
    <property type="match status" value="1"/>
</dbReference>
<evidence type="ECO:0000256" key="2">
    <source>
        <dbReference type="ARBA" id="ARBA00023125"/>
    </source>
</evidence>
<keyword evidence="1" id="KW-0805">Transcription regulation</keyword>
<proteinExistence type="predicted"/>
<protein>
    <submittedName>
        <fullName evidence="5">Transcriptional regulator</fullName>
    </submittedName>
</protein>
<dbReference type="AlphaFoldDB" id="A0A2T5FVL6"/>
<feature type="domain" description="HTH hxlR-type" evidence="4">
    <location>
        <begin position="29"/>
        <end position="127"/>
    </location>
</feature>
<dbReference type="PANTHER" id="PTHR33204:SF37">
    <property type="entry name" value="HTH-TYPE TRANSCRIPTIONAL REGULATOR YODB"/>
    <property type="match status" value="1"/>
</dbReference>
<gene>
    <name evidence="5" type="ORF">CLG96_11635</name>
</gene>
<dbReference type="Pfam" id="PF01638">
    <property type="entry name" value="HxlR"/>
    <property type="match status" value="1"/>
</dbReference>
<dbReference type="RefSeq" id="WP_107968174.1">
    <property type="nucleotide sequence ID" value="NZ_NWBU01000010.1"/>
</dbReference>
<evidence type="ECO:0000313" key="5">
    <source>
        <dbReference type="EMBL" id="PTQ09821.1"/>
    </source>
</evidence>
<name>A0A2T5FVL6_9SPHN</name>
<comment type="caution">
    <text evidence="5">The sequence shown here is derived from an EMBL/GenBank/DDBJ whole genome shotgun (WGS) entry which is preliminary data.</text>
</comment>
<dbReference type="Gene3D" id="1.10.10.10">
    <property type="entry name" value="Winged helix-like DNA-binding domain superfamily/Winged helix DNA-binding domain"/>
    <property type="match status" value="1"/>
</dbReference>
<dbReference type="InterPro" id="IPR002577">
    <property type="entry name" value="HTH_HxlR"/>
</dbReference>
<reference evidence="5 6" key="1">
    <citation type="submission" date="2017-09" db="EMBL/GenBank/DDBJ databases">
        <title>Sphingomonas panjinensis sp.nov., isolated from oil-contaminated soil.</title>
        <authorList>
            <person name="Wang L."/>
            <person name="Chen L."/>
        </authorList>
    </citation>
    <scope>NUCLEOTIDE SEQUENCE [LARGE SCALE GENOMIC DNA]</scope>
    <source>
        <strain evidence="5 6">FW-11</strain>
    </source>
</reference>
<evidence type="ECO:0000256" key="1">
    <source>
        <dbReference type="ARBA" id="ARBA00023015"/>
    </source>
</evidence>
<dbReference type="SUPFAM" id="SSF46785">
    <property type="entry name" value="Winged helix' DNA-binding domain"/>
    <property type="match status" value="1"/>
</dbReference>
<dbReference type="Proteomes" id="UP000244162">
    <property type="component" value="Unassembled WGS sequence"/>
</dbReference>
<accession>A0A2T5FVL6</accession>
<dbReference type="EMBL" id="NWBU01000010">
    <property type="protein sequence ID" value="PTQ09821.1"/>
    <property type="molecule type" value="Genomic_DNA"/>
</dbReference>
<keyword evidence="2" id="KW-0238">DNA-binding</keyword>
<dbReference type="OrthoDB" id="9800350at2"/>
<dbReference type="InterPro" id="IPR036388">
    <property type="entry name" value="WH-like_DNA-bd_sf"/>
</dbReference>
<keyword evidence="6" id="KW-1185">Reference proteome</keyword>